<dbReference type="GO" id="GO:0043531">
    <property type="term" value="F:ADP binding"/>
    <property type="evidence" value="ECO:0007669"/>
    <property type="project" value="InterPro"/>
</dbReference>
<evidence type="ECO:0000256" key="1">
    <source>
        <dbReference type="ARBA" id="ARBA00008894"/>
    </source>
</evidence>
<reference evidence="11" key="2">
    <citation type="submission" date="2021-05" db="UniProtKB">
        <authorList>
            <consortium name="EnsemblPlants"/>
        </authorList>
    </citation>
    <scope>IDENTIFICATION</scope>
    <source>
        <strain evidence="11">subsp. malaccensis</strain>
    </source>
</reference>
<evidence type="ECO:0000313" key="11">
    <source>
        <dbReference type="EnsemblPlants" id="Ma08_p26530.1"/>
    </source>
</evidence>
<dbReference type="InterPro" id="IPR032675">
    <property type="entry name" value="LRR_dom_sf"/>
</dbReference>
<dbReference type="InterPro" id="IPR041118">
    <property type="entry name" value="Rx_N"/>
</dbReference>
<feature type="domain" description="Disease resistance N-terminal" evidence="7">
    <location>
        <begin position="6"/>
        <end position="86"/>
    </location>
</feature>
<dbReference type="Pfam" id="PF00931">
    <property type="entry name" value="NB-ARC"/>
    <property type="match status" value="1"/>
</dbReference>
<evidence type="ECO:0000256" key="2">
    <source>
        <dbReference type="ARBA" id="ARBA00022614"/>
    </source>
</evidence>
<keyword evidence="3" id="KW-0677">Repeat</keyword>
<dbReference type="AlphaFoldDB" id="A0A804KB16"/>
<feature type="domain" description="Disease resistance R13L4/SHOC-2-like LRR" evidence="9">
    <location>
        <begin position="546"/>
        <end position="873"/>
    </location>
</feature>
<keyword evidence="2" id="KW-0433">Leucine-rich repeat</keyword>
<evidence type="ECO:0000256" key="4">
    <source>
        <dbReference type="ARBA" id="ARBA00022741"/>
    </source>
</evidence>
<dbReference type="OMA" id="EIHLFAM"/>
<dbReference type="GO" id="GO:0009626">
    <property type="term" value="P:plant-type hypersensitive response"/>
    <property type="evidence" value="ECO:0007669"/>
    <property type="project" value="UniProtKB-ARBA"/>
</dbReference>
<dbReference type="OrthoDB" id="690341at2759"/>
<dbReference type="Pfam" id="PF23559">
    <property type="entry name" value="WHD_DRP"/>
    <property type="match status" value="1"/>
</dbReference>
<evidence type="ECO:0000313" key="10">
    <source>
        <dbReference type="EMBL" id="CAG1832813.1"/>
    </source>
</evidence>
<evidence type="ECO:0000313" key="12">
    <source>
        <dbReference type="Proteomes" id="UP000012960"/>
    </source>
</evidence>
<dbReference type="Gene3D" id="3.40.50.300">
    <property type="entry name" value="P-loop containing nucleotide triphosphate hydrolases"/>
    <property type="match status" value="1"/>
</dbReference>
<dbReference type="InterPro" id="IPR055414">
    <property type="entry name" value="LRR_R13L4/SHOC2-like"/>
</dbReference>
<dbReference type="EMBL" id="HG996472">
    <property type="protein sequence ID" value="CAG1832813.1"/>
    <property type="molecule type" value="Genomic_DNA"/>
</dbReference>
<dbReference type="InterPro" id="IPR002182">
    <property type="entry name" value="NB-ARC"/>
</dbReference>
<dbReference type="InterPro" id="IPR038005">
    <property type="entry name" value="RX-like_CC"/>
</dbReference>
<name>A0A804KB16_MUSAM</name>
<dbReference type="PANTHER" id="PTHR23155">
    <property type="entry name" value="DISEASE RESISTANCE PROTEIN RP"/>
    <property type="match status" value="1"/>
</dbReference>
<dbReference type="PANTHER" id="PTHR23155:SF1205">
    <property type="entry name" value="DISEASE RESISTANCE PROTEIN RPM1"/>
    <property type="match status" value="1"/>
</dbReference>
<dbReference type="GO" id="GO:0042742">
    <property type="term" value="P:defense response to bacterium"/>
    <property type="evidence" value="ECO:0007669"/>
    <property type="project" value="UniProtKB-ARBA"/>
</dbReference>
<dbReference type="InterPro" id="IPR058922">
    <property type="entry name" value="WHD_DRP"/>
</dbReference>
<dbReference type="FunFam" id="3.40.50.300:FF:001091">
    <property type="entry name" value="Probable disease resistance protein At1g61300"/>
    <property type="match status" value="1"/>
</dbReference>
<dbReference type="EnsemblPlants" id="Ma08_t26530.1">
    <property type="protein sequence ID" value="Ma08_p26530.1"/>
    <property type="gene ID" value="Ma08_g26530"/>
</dbReference>
<comment type="similarity">
    <text evidence="1">Belongs to the disease resistance NB-LRR family.</text>
</comment>
<dbReference type="InterPro" id="IPR042197">
    <property type="entry name" value="Apaf_helical"/>
</dbReference>
<evidence type="ECO:0000256" key="5">
    <source>
        <dbReference type="ARBA" id="ARBA00022821"/>
    </source>
</evidence>
<keyword evidence="5" id="KW-0611">Plant defense</keyword>
<keyword evidence="4" id="KW-0547">Nucleotide-binding</keyword>
<dbReference type="SUPFAM" id="SSF52540">
    <property type="entry name" value="P-loop containing nucleoside triphosphate hydrolases"/>
    <property type="match status" value="1"/>
</dbReference>
<dbReference type="GO" id="GO:0002758">
    <property type="term" value="P:innate immune response-activating signaling pathway"/>
    <property type="evidence" value="ECO:0007669"/>
    <property type="project" value="UniProtKB-ARBA"/>
</dbReference>
<feature type="domain" description="NB-ARC" evidence="6">
    <location>
        <begin position="163"/>
        <end position="338"/>
    </location>
</feature>
<keyword evidence="12" id="KW-1185">Reference proteome</keyword>
<evidence type="ECO:0000256" key="3">
    <source>
        <dbReference type="ARBA" id="ARBA00022737"/>
    </source>
</evidence>
<proteinExistence type="inferred from homology"/>
<dbReference type="CDD" id="cd14798">
    <property type="entry name" value="RX-CC_like"/>
    <property type="match status" value="1"/>
</dbReference>
<reference evidence="10" key="1">
    <citation type="submission" date="2021-03" db="EMBL/GenBank/DDBJ databases">
        <authorList>
            <consortium name="Genoscope - CEA"/>
            <person name="William W."/>
        </authorList>
    </citation>
    <scope>NUCLEOTIDE SEQUENCE</scope>
    <source>
        <strain evidence="10">Doubled-haploid Pahang</strain>
    </source>
</reference>
<dbReference type="Gene3D" id="1.10.10.10">
    <property type="entry name" value="Winged helix-like DNA-binding domain superfamily/Winged helix DNA-binding domain"/>
    <property type="match status" value="1"/>
</dbReference>
<sequence>MATATLQFALQKLDSLIIQEQQLLGGVNTGIKDIRDELESLKMFLRETDVSEDKDGIKGWMQQLREIAYDIEDLLEEYMIHFGQPHKYRLLGFLSKGIHHLKHLRTRHRIGVAIQDIKAQVHNISERRNMYNFNLNSIASRERLHDRHVAALFIEEAELVGIDKPKEDIIRWLVKGESNQKVISVVGMGGLGKTTLVRKIYDDEKVKGWFNSHAWITVTQSFEVSELLKSIINQFYEERHEVLPGRIETMGDIQLIDILRQFLQDKRYLVVLDDLWHINAWDDLKYALPNNDCGSRILITTRIGDVGISCLETPGHVYKLQPLPPTKAWSLFCKKAFRSIPGRVCPSELQEISEDIVRVCEGLPLAIVTIAGLLSKKEGVLEWRTMRDNLHAELANNPKLETIKRILLLSYNDLPYFLKSCFLYFSIFPKECSVKRITLIRLWIAEGFIESEKGETMERVAVEYLNDLIDRSMIQVAEHYDYGRVRSCRVHDLIHDLIVLKSKEENFSTALIRQNREIQGRILGRIRRLSTHDTGEHLLQTIDLSHLRAFFVFGENGFSISSMGNLFNRLKLLKILDLEGAPIDSFPVEFGKLPHLRYLSFRNTRINKLSKSLGRLNNLETLDLKGTYVTELPKTIINLQRLRHILAYHYYTGNHPPFYHADGVKLPQGIGRLRELQKLTYLETDQDSGIVRELGNLTQLKRLGIVKLRREDGPGLCTSIEKMELLRSFSVTSIGMDEFLNLQSLKSPPPLLQRLYLRGPLETLPNWISSLKYLVRMRLRWSRLKENSLGILEALPNLIELTLIHAYDGLKLLCQKGGFQKLKILDLERLNNLNYVIVDGAMPNLQKMYIRSCMQLKMVPTGIEQLINLKELHLFDMPDVFVQRLRRLGGMDHQKVSHIPIIRSYDNENRMYEEI</sequence>
<dbReference type="Gramene" id="Ma08_t26530.1">
    <property type="protein sequence ID" value="Ma08_p26530.1"/>
    <property type="gene ID" value="Ma08_g26530"/>
</dbReference>
<evidence type="ECO:0000259" key="6">
    <source>
        <dbReference type="Pfam" id="PF00931"/>
    </source>
</evidence>
<dbReference type="Proteomes" id="UP000012960">
    <property type="component" value="Unplaced"/>
</dbReference>
<protein>
    <submittedName>
        <fullName evidence="10">(wild Malaysian banana) hypothetical protein</fullName>
    </submittedName>
</protein>
<dbReference type="Pfam" id="PF23598">
    <property type="entry name" value="LRR_14"/>
    <property type="match status" value="1"/>
</dbReference>
<dbReference type="PRINTS" id="PR00364">
    <property type="entry name" value="DISEASERSIST"/>
</dbReference>
<dbReference type="Gene3D" id="1.10.8.430">
    <property type="entry name" value="Helical domain of apoptotic protease-activating factors"/>
    <property type="match status" value="1"/>
</dbReference>
<gene>
    <name evidence="10" type="ORF">GSMUA_87330.1</name>
</gene>
<dbReference type="InterPro" id="IPR044974">
    <property type="entry name" value="Disease_R_plants"/>
</dbReference>
<dbReference type="Pfam" id="PF18052">
    <property type="entry name" value="Rx_N"/>
    <property type="match status" value="1"/>
</dbReference>
<evidence type="ECO:0000259" key="9">
    <source>
        <dbReference type="Pfam" id="PF23598"/>
    </source>
</evidence>
<feature type="domain" description="Disease resistance protein winged helix" evidence="8">
    <location>
        <begin position="427"/>
        <end position="498"/>
    </location>
</feature>
<accession>A0A804KB16</accession>
<organism evidence="11 12">
    <name type="scientific">Musa acuminata subsp. malaccensis</name>
    <name type="common">Wild banana</name>
    <name type="synonym">Musa malaccensis</name>
    <dbReference type="NCBI Taxonomy" id="214687"/>
    <lineage>
        <taxon>Eukaryota</taxon>
        <taxon>Viridiplantae</taxon>
        <taxon>Streptophyta</taxon>
        <taxon>Embryophyta</taxon>
        <taxon>Tracheophyta</taxon>
        <taxon>Spermatophyta</taxon>
        <taxon>Magnoliopsida</taxon>
        <taxon>Liliopsida</taxon>
        <taxon>Zingiberales</taxon>
        <taxon>Musaceae</taxon>
        <taxon>Musa</taxon>
    </lineage>
</organism>
<dbReference type="InterPro" id="IPR027417">
    <property type="entry name" value="P-loop_NTPase"/>
</dbReference>
<dbReference type="SUPFAM" id="SSF52058">
    <property type="entry name" value="L domain-like"/>
    <property type="match status" value="1"/>
</dbReference>
<evidence type="ECO:0000259" key="7">
    <source>
        <dbReference type="Pfam" id="PF18052"/>
    </source>
</evidence>
<dbReference type="Gene3D" id="1.20.5.4130">
    <property type="match status" value="1"/>
</dbReference>
<dbReference type="Gene3D" id="3.80.10.10">
    <property type="entry name" value="Ribonuclease Inhibitor"/>
    <property type="match status" value="1"/>
</dbReference>
<dbReference type="FunFam" id="1.10.10.10:FF:000322">
    <property type="entry name" value="Probable disease resistance protein At1g63360"/>
    <property type="match status" value="1"/>
</dbReference>
<evidence type="ECO:0000259" key="8">
    <source>
        <dbReference type="Pfam" id="PF23559"/>
    </source>
</evidence>
<dbReference type="KEGG" id="mus:103996243"/>
<dbReference type="InterPro" id="IPR036388">
    <property type="entry name" value="WH-like_DNA-bd_sf"/>
</dbReference>